<keyword evidence="3" id="KW-1185">Reference proteome</keyword>
<evidence type="ECO:0000313" key="2">
    <source>
        <dbReference type="EnsemblPlants" id="Solyc08g074865.1.1"/>
    </source>
</evidence>
<dbReference type="Proteomes" id="UP000004994">
    <property type="component" value="Chromosome 8"/>
</dbReference>
<dbReference type="Gramene" id="Solyc08g074865.1.1">
    <property type="protein sequence ID" value="Solyc08g074865.1.1"/>
    <property type="gene ID" value="Solyc08g074865.1"/>
</dbReference>
<protein>
    <submittedName>
        <fullName evidence="2">Uncharacterized protein</fullName>
    </submittedName>
</protein>
<organism evidence="2">
    <name type="scientific">Solanum lycopersicum</name>
    <name type="common">Tomato</name>
    <name type="synonym">Lycopersicon esculentum</name>
    <dbReference type="NCBI Taxonomy" id="4081"/>
    <lineage>
        <taxon>Eukaryota</taxon>
        <taxon>Viridiplantae</taxon>
        <taxon>Streptophyta</taxon>
        <taxon>Embryophyta</taxon>
        <taxon>Tracheophyta</taxon>
        <taxon>Spermatophyta</taxon>
        <taxon>Magnoliopsida</taxon>
        <taxon>eudicotyledons</taxon>
        <taxon>Gunneridae</taxon>
        <taxon>Pentapetalae</taxon>
        <taxon>asterids</taxon>
        <taxon>lamiids</taxon>
        <taxon>Solanales</taxon>
        <taxon>Solanaceae</taxon>
        <taxon>Solanoideae</taxon>
        <taxon>Solaneae</taxon>
        <taxon>Solanum</taxon>
        <taxon>Solanum subgen. Lycopersicon</taxon>
    </lineage>
</organism>
<proteinExistence type="predicted"/>
<name>A0A3Q7HST4_SOLLC</name>
<reference evidence="2" key="2">
    <citation type="submission" date="2019-01" db="UniProtKB">
        <authorList>
            <consortium name="EnsemblPlants"/>
        </authorList>
    </citation>
    <scope>IDENTIFICATION</scope>
    <source>
        <strain evidence="2">cv. Heinz 1706</strain>
    </source>
</reference>
<evidence type="ECO:0000313" key="3">
    <source>
        <dbReference type="Proteomes" id="UP000004994"/>
    </source>
</evidence>
<dbReference type="EnsemblPlants" id="Solyc08g074865.1.1">
    <property type="protein sequence ID" value="Solyc08g074865.1.1"/>
    <property type="gene ID" value="Solyc08g074865.1"/>
</dbReference>
<reference evidence="2" key="1">
    <citation type="journal article" date="2012" name="Nature">
        <title>The tomato genome sequence provides insights into fleshy fruit evolution.</title>
        <authorList>
            <consortium name="Tomato Genome Consortium"/>
        </authorList>
    </citation>
    <scope>NUCLEOTIDE SEQUENCE [LARGE SCALE GENOMIC DNA]</scope>
    <source>
        <strain evidence="2">cv. Heinz 1706</strain>
    </source>
</reference>
<sequence>MIVMDPDRQCKYGSRDRIQGQLSSEQGIHLNYDFQGYDLPRRDFWLSMVSAAASAGGKMSSQVTSPEMFTGKMSNLHPPSLDDLGLNLDTNLTSDDILPLADVDAATILNPKSLGVSKQSQIDPNGFEVLCP</sequence>
<accession>A0A3Q7HST4</accession>
<dbReference type="AlphaFoldDB" id="A0A3Q7HST4"/>
<evidence type="ECO:0000256" key="1">
    <source>
        <dbReference type="SAM" id="MobiDB-lite"/>
    </source>
</evidence>
<dbReference type="InParanoid" id="A0A3Q7HST4"/>
<feature type="region of interest" description="Disordered" evidence="1">
    <location>
        <begin position="56"/>
        <end position="76"/>
    </location>
</feature>